<dbReference type="Proteomes" id="UP001165289">
    <property type="component" value="Unassembled WGS sequence"/>
</dbReference>
<accession>A0AAV7K5V7</accession>
<dbReference type="EMBL" id="JAKMXF010000144">
    <property type="protein sequence ID" value="KAI6656341.1"/>
    <property type="molecule type" value="Genomic_DNA"/>
</dbReference>
<comment type="caution">
    <text evidence="2">The sequence shown here is derived from an EMBL/GenBank/DDBJ whole genome shotgun (WGS) entry which is preliminary data.</text>
</comment>
<feature type="compositionally biased region" description="Polar residues" evidence="1">
    <location>
        <begin position="171"/>
        <end position="181"/>
    </location>
</feature>
<name>A0AAV7K5V7_9METZ</name>
<gene>
    <name evidence="2" type="ORF">LOD99_1141</name>
</gene>
<organism evidence="2 3">
    <name type="scientific">Oopsacas minuta</name>
    <dbReference type="NCBI Taxonomy" id="111878"/>
    <lineage>
        <taxon>Eukaryota</taxon>
        <taxon>Metazoa</taxon>
        <taxon>Porifera</taxon>
        <taxon>Hexactinellida</taxon>
        <taxon>Hexasterophora</taxon>
        <taxon>Lyssacinosida</taxon>
        <taxon>Leucopsacidae</taxon>
        <taxon>Oopsacas</taxon>
    </lineage>
</organism>
<feature type="region of interest" description="Disordered" evidence="1">
    <location>
        <begin position="64"/>
        <end position="83"/>
    </location>
</feature>
<evidence type="ECO:0000313" key="2">
    <source>
        <dbReference type="EMBL" id="KAI6656341.1"/>
    </source>
</evidence>
<protein>
    <submittedName>
        <fullName evidence="2">Uncharacterized protein</fullName>
    </submittedName>
</protein>
<feature type="region of interest" description="Disordered" evidence="1">
    <location>
        <begin position="164"/>
        <end position="188"/>
    </location>
</feature>
<reference evidence="2 3" key="1">
    <citation type="journal article" date="2023" name="BMC Biol.">
        <title>The compact genome of the sponge Oopsacas minuta (Hexactinellida) is lacking key metazoan core genes.</title>
        <authorList>
            <person name="Santini S."/>
            <person name="Schenkelaars Q."/>
            <person name="Jourda C."/>
            <person name="Duchesne M."/>
            <person name="Belahbib H."/>
            <person name="Rocher C."/>
            <person name="Selva M."/>
            <person name="Riesgo A."/>
            <person name="Vervoort M."/>
            <person name="Leys S.P."/>
            <person name="Kodjabachian L."/>
            <person name="Le Bivic A."/>
            <person name="Borchiellini C."/>
            <person name="Claverie J.M."/>
            <person name="Renard E."/>
        </authorList>
    </citation>
    <scope>NUCLEOTIDE SEQUENCE [LARGE SCALE GENOMIC DNA]</scope>
    <source>
        <strain evidence="2">SPO-2</strain>
    </source>
</reference>
<evidence type="ECO:0000256" key="1">
    <source>
        <dbReference type="SAM" id="MobiDB-lite"/>
    </source>
</evidence>
<evidence type="ECO:0000313" key="3">
    <source>
        <dbReference type="Proteomes" id="UP001165289"/>
    </source>
</evidence>
<proteinExistence type="predicted"/>
<feature type="region of interest" description="Disordered" evidence="1">
    <location>
        <begin position="117"/>
        <end position="143"/>
    </location>
</feature>
<sequence>MPKQTATPAPCTPKELDLDSKISVIRKECQQLKADREYMQVRVNDVCREIDALVSHFTPSKELKRLESDTSESPSPDPAKRNSLSLISLDGYTEPAQRQSSLSRSSLSIDDATLKSSLPGIQEMGPPSCPPLIRSLQSSPNARIHRKRVTPLDEVSRIRSTSYLKAESARNRSNSQQSLPDTISRDTQPRDLLIRAKSGDVRAATKMSLSSSSPTLTCKDSTGNFLQHPLDKKESVMSQLASKTCTDL</sequence>
<keyword evidence="3" id="KW-1185">Reference proteome</keyword>
<dbReference type="AlphaFoldDB" id="A0AAV7K5V7"/>